<keyword evidence="2" id="KW-1185">Reference proteome</keyword>
<sequence>NVPYNPAATYRLKCPFPGKIPYDCSALGVGLGLSPSGQGQGIGVALDPEELPISCNRPHESFRFNALHNGIVYCNKEIARKKSVRYKEHCAFHSHHEEHVTTTYDRTDDVIRPLSLWLPLSICVDFVDGEYTKSRRVP</sequence>
<organism evidence="1 2">
    <name type="scientific">Anopheles atroparvus</name>
    <name type="common">European mosquito</name>
    <dbReference type="NCBI Taxonomy" id="41427"/>
    <lineage>
        <taxon>Eukaryota</taxon>
        <taxon>Metazoa</taxon>
        <taxon>Ecdysozoa</taxon>
        <taxon>Arthropoda</taxon>
        <taxon>Hexapoda</taxon>
        <taxon>Insecta</taxon>
        <taxon>Pterygota</taxon>
        <taxon>Neoptera</taxon>
        <taxon>Endopterygota</taxon>
        <taxon>Diptera</taxon>
        <taxon>Nematocera</taxon>
        <taxon>Culicoidea</taxon>
        <taxon>Culicidae</taxon>
        <taxon>Anophelinae</taxon>
        <taxon>Anopheles</taxon>
    </lineage>
</organism>
<protein>
    <submittedName>
        <fullName evidence="1">Uncharacterized protein</fullName>
    </submittedName>
</protein>
<dbReference type="EnsemblMetazoa" id="ENSAATROPT008941">
    <property type="protein sequence ID" value="ENSAATROPP008074"/>
    <property type="gene ID" value="ENSAATROPG007281"/>
</dbReference>
<proteinExistence type="predicted"/>
<evidence type="ECO:0000313" key="1">
    <source>
        <dbReference type="EnsemblMetazoa" id="ENSAATROPP008074"/>
    </source>
</evidence>
<dbReference type="AlphaFoldDB" id="A0AAG5DBA3"/>
<dbReference type="Proteomes" id="UP000075880">
    <property type="component" value="Unassembled WGS sequence"/>
</dbReference>
<name>A0AAG5DBA3_ANOAO</name>
<reference evidence="1" key="1">
    <citation type="submission" date="2024-04" db="UniProtKB">
        <authorList>
            <consortium name="EnsemblMetazoa"/>
        </authorList>
    </citation>
    <scope>IDENTIFICATION</scope>
    <source>
        <strain evidence="1">EBRO</strain>
    </source>
</reference>
<evidence type="ECO:0000313" key="2">
    <source>
        <dbReference type="Proteomes" id="UP000075880"/>
    </source>
</evidence>
<accession>A0AAG5DBA3</accession>